<protein>
    <recommendedName>
        <fullName evidence="6">PPM-type phosphatase domain-containing protein</fullName>
    </recommendedName>
</protein>
<dbReference type="InterPro" id="IPR001932">
    <property type="entry name" value="PPM-type_phosphatase-like_dom"/>
</dbReference>
<keyword evidence="8" id="KW-1185">Reference proteome</keyword>
<dbReference type="PANTHER" id="PTHR13832">
    <property type="entry name" value="PROTEIN PHOSPHATASE 2C"/>
    <property type="match status" value="1"/>
</dbReference>
<dbReference type="GO" id="GO:0046872">
    <property type="term" value="F:metal ion binding"/>
    <property type="evidence" value="ECO:0007669"/>
    <property type="project" value="UniProtKB-KW"/>
</dbReference>
<accession>A0A1E4TLK9</accession>
<name>A0A1E4TLK9_9ASCO</name>
<dbReference type="GO" id="GO:0004722">
    <property type="term" value="F:protein serine/threonine phosphatase activity"/>
    <property type="evidence" value="ECO:0007669"/>
    <property type="project" value="InterPro"/>
</dbReference>
<dbReference type="Gene3D" id="3.60.40.10">
    <property type="entry name" value="PPM-type phosphatase domain"/>
    <property type="match status" value="1"/>
</dbReference>
<evidence type="ECO:0000256" key="2">
    <source>
        <dbReference type="ARBA" id="ARBA00022723"/>
    </source>
</evidence>
<evidence type="ECO:0000256" key="4">
    <source>
        <dbReference type="ARBA" id="ARBA00022912"/>
    </source>
</evidence>
<dbReference type="Proteomes" id="UP000095023">
    <property type="component" value="Unassembled WGS sequence"/>
</dbReference>
<evidence type="ECO:0000256" key="3">
    <source>
        <dbReference type="ARBA" id="ARBA00022801"/>
    </source>
</evidence>
<keyword evidence="3 5" id="KW-0378">Hydrolase</keyword>
<dbReference type="InterPro" id="IPR036457">
    <property type="entry name" value="PPM-type-like_dom_sf"/>
</dbReference>
<dbReference type="EMBL" id="KV453841">
    <property type="protein sequence ID" value="ODV92607.1"/>
    <property type="molecule type" value="Genomic_DNA"/>
</dbReference>
<dbReference type="OrthoDB" id="10264738at2759"/>
<sequence>MTMPTLFSNKDTFGLIRKIRSHSGTDGSISKAQKPIYPIKSMPEKTPENCSEIAVSVSESSSWSTPDEYPDAAQLTYEVGVADDQNKRYRRTMEDRHVIVRDFAGNDNPYFGLFDGHAGVETAAWCQKSLHILLHDNLTSAPSAPPRTIIENTCLEADKIVSCNNPISGTTAIIALLRWESRDQQTCRPSLYDDPNLNSNNTCPTEKVRTLVVANVGDARCVLSRQRKSHRLTYDHKPCDTAEYRRIVNSGGKVTDGRVSGLLGVTRAIGDAQLGSLVPALPFVSDICLTEQDEFLILACDGLWDVMCDQYAVDYVHKSLQKFHASPKKAAQSLVKHALSLGSTDNISVMIVKFKHASKTK</sequence>
<dbReference type="SMART" id="SM00332">
    <property type="entry name" value="PP2Cc"/>
    <property type="match status" value="1"/>
</dbReference>
<dbReference type="Pfam" id="PF00481">
    <property type="entry name" value="PP2C"/>
    <property type="match status" value="1"/>
</dbReference>
<dbReference type="SUPFAM" id="SSF81606">
    <property type="entry name" value="PP2C-like"/>
    <property type="match status" value="1"/>
</dbReference>
<gene>
    <name evidence="7" type="ORF">CANCADRAFT_89983</name>
</gene>
<keyword evidence="4 5" id="KW-0904">Protein phosphatase</keyword>
<evidence type="ECO:0000313" key="7">
    <source>
        <dbReference type="EMBL" id="ODV92607.1"/>
    </source>
</evidence>
<organism evidence="7 8">
    <name type="scientific">Tortispora caseinolytica NRRL Y-17796</name>
    <dbReference type="NCBI Taxonomy" id="767744"/>
    <lineage>
        <taxon>Eukaryota</taxon>
        <taxon>Fungi</taxon>
        <taxon>Dikarya</taxon>
        <taxon>Ascomycota</taxon>
        <taxon>Saccharomycotina</taxon>
        <taxon>Trigonopsidomycetes</taxon>
        <taxon>Trigonopsidales</taxon>
        <taxon>Trigonopsidaceae</taxon>
        <taxon>Tortispora</taxon>
    </lineage>
</organism>
<dbReference type="CDD" id="cd00143">
    <property type="entry name" value="PP2Cc"/>
    <property type="match status" value="1"/>
</dbReference>
<dbReference type="PROSITE" id="PS51746">
    <property type="entry name" value="PPM_2"/>
    <property type="match status" value="1"/>
</dbReference>
<evidence type="ECO:0000259" key="6">
    <source>
        <dbReference type="PROSITE" id="PS51746"/>
    </source>
</evidence>
<keyword evidence="2" id="KW-0479">Metal-binding</keyword>
<dbReference type="InterPro" id="IPR000222">
    <property type="entry name" value="PP2C_BS"/>
</dbReference>
<comment type="similarity">
    <text evidence="1 5">Belongs to the PP2C family.</text>
</comment>
<proteinExistence type="inferred from homology"/>
<dbReference type="AlphaFoldDB" id="A0A1E4TLK9"/>
<reference evidence="8" key="1">
    <citation type="submission" date="2016-02" db="EMBL/GenBank/DDBJ databases">
        <title>Comparative genomics of biotechnologically important yeasts.</title>
        <authorList>
            <consortium name="DOE Joint Genome Institute"/>
            <person name="Riley R."/>
            <person name="Haridas S."/>
            <person name="Wolfe K.H."/>
            <person name="Lopes M.R."/>
            <person name="Hittinger C.T."/>
            <person name="Goker M."/>
            <person name="Salamov A."/>
            <person name="Wisecaver J."/>
            <person name="Long T.M."/>
            <person name="Aerts A.L."/>
            <person name="Barry K."/>
            <person name="Choi C."/>
            <person name="Clum A."/>
            <person name="Coughlan A.Y."/>
            <person name="Deshpande S."/>
            <person name="Douglass A.P."/>
            <person name="Hanson S.J."/>
            <person name="Klenk H.-P."/>
            <person name="Labutti K."/>
            <person name="Lapidus A."/>
            <person name="Lindquist E."/>
            <person name="Lipzen A."/>
            <person name="Meier-Kolthoff J.P."/>
            <person name="Ohm R.A."/>
            <person name="Otillar R.P."/>
            <person name="Pangilinan J."/>
            <person name="Peng Y."/>
            <person name="Rokas A."/>
            <person name="Rosa C.A."/>
            <person name="Scheuner C."/>
            <person name="Sibirny A.A."/>
            <person name="Slot J.C."/>
            <person name="Stielow J.B."/>
            <person name="Sun H."/>
            <person name="Kurtzman C.P."/>
            <person name="Blackwell M."/>
            <person name="Jeffries T.W."/>
            <person name="Grigoriev I.V."/>
        </authorList>
    </citation>
    <scope>NUCLEOTIDE SEQUENCE [LARGE SCALE GENOMIC DNA]</scope>
    <source>
        <strain evidence="8">NRRL Y-17796</strain>
    </source>
</reference>
<feature type="domain" description="PPM-type phosphatase" evidence="6">
    <location>
        <begin position="78"/>
        <end position="354"/>
    </location>
</feature>
<evidence type="ECO:0000313" key="8">
    <source>
        <dbReference type="Proteomes" id="UP000095023"/>
    </source>
</evidence>
<dbReference type="PANTHER" id="PTHR13832:SF837">
    <property type="entry name" value="PROTEIN PHOSPHATASE 2C-LIKE DOMAIN-CONTAINING PROTEIN 1"/>
    <property type="match status" value="1"/>
</dbReference>
<evidence type="ECO:0000256" key="1">
    <source>
        <dbReference type="ARBA" id="ARBA00006702"/>
    </source>
</evidence>
<dbReference type="PROSITE" id="PS01032">
    <property type="entry name" value="PPM_1"/>
    <property type="match status" value="1"/>
</dbReference>
<dbReference type="InterPro" id="IPR015655">
    <property type="entry name" value="PP2C"/>
</dbReference>
<evidence type="ECO:0000256" key="5">
    <source>
        <dbReference type="RuleBase" id="RU003465"/>
    </source>
</evidence>